<protein>
    <recommendedName>
        <fullName evidence="5">Cryptic/Cripto CFC domain-containing protein</fullName>
    </recommendedName>
</protein>
<keyword evidence="2" id="KW-1015">Disulfide bond</keyword>
<dbReference type="GeneTree" id="ENSGT00940000162302"/>
<proteinExistence type="predicted"/>
<evidence type="ECO:0000313" key="7">
    <source>
        <dbReference type="Proteomes" id="UP000694414"/>
    </source>
</evidence>
<keyword evidence="3" id="KW-0325">Glycoprotein</keyword>
<name>A0A8C8ZYB8_PROSS</name>
<sequence length="228" mass="24885">GGWRRHVSPVPGRVSGLIFSTFLKGCQNEKQKGGGEVTNIAAQEHQRTTPNWTLDDISAVTRGAERWGPQDSGACSPAFRECPPRPRCCGNGGTCVPGGFCVCPAHLAGRYRENDPRRRWVPLLGECGALTHGAWTFSGCRLCRCVSGALHRLPRQALAAAVRGPRAQRCLRFPPPCVLLRGLLREAETRGRTDAPPAPRGRPPVPRWDHGVLGRKARTCTWVSPLIF</sequence>
<evidence type="ECO:0000256" key="4">
    <source>
        <dbReference type="SAM" id="MobiDB-lite"/>
    </source>
</evidence>
<organism evidence="6 7">
    <name type="scientific">Prolemur simus</name>
    <name type="common">Greater bamboo lemur</name>
    <name type="synonym">Hapalemur simus</name>
    <dbReference type="NCBI Taxonomy" id="1328070"/>
    <lineage>
        <taxon>Eukaryota</taxon>
        <taxon>Metazoa</taxon>
        <taxon>Chordata</taxon>
        <taxon>Craniata</taxon>
        <taxon>Vertebrata</taxon>
        <taxon>Euteleostomi</taxon>
        <taxon>Mammalia</taxon>
        <taxon>Eutheria</taxon>
        <taxon>Euarchontoglires</taxon>
        <taxon>Primates</taxon>
        <taxon>Strepsirrhini</taxon>
        <taxon>Lemuriformes</taxon>
        <taxon>Lemuridae</taxon>
        <taxon>Prolemur</taxon>
    </lineage>
</organism>
<evidence type="ECO:0000256" key="3">
    <source>
        <dbReference type="ARBA" id="ARBA00023180"/>
    </source>
</evidence>
<keyword evidence="7" id="KW-1185">Reference proteome</keyword>
<dbReference type="SUPFAM" id="SSF57196">
    <property type="entry name" value="EGF/Laminin"/>
    <property type="match status" value="1"/>
</dbReference>
<evidence type="ECO:0000256" key="2">
    <source>
        <dbReference type="ARBA" id="ARBA00023157"/>
    </source>
</evidence>
<feature type="region of interest" description="Disordered" evidence="4">
    <location>
        <begin position="189"/>
        <end position="210"/>
    </location>
</feature>
<reference evidence="6" key="1">
    <citation type="submission" date="2025-08" db="UniProtKB">
        <authorList>
            <consortium name="Ensembl"/>
        </authorList>
    </citation>
    <scope>IDENTIFICATION</scope>
</reference>
<evidence type="ECO:0000256" key="1">
    <source>
        <dbReference type="ARBA" id="ARBA00022536"/>
    </source>
</evidence>
<dbReference type="InterPro" id="IPR019011">
    <property type="entry name" value="Cryptic/Cripto_CFC-dom"/>
</dbReference>
<dbReference type="Proteomes" id="UP000694414">
    <property type="component" value="Unplaced"/>
</dbReference>
<feature type="compositionally biased region" description="Pro residues" evidence="4">
    <location>
        <begin position="196"/>
        <end position="206"/>
    </location>
</feature>
<evidence type="ECO:0000259" key="5">
    <source>
        <dbReference type="Pfam" id="PF09443"/>
    </source>
</evidence>
<dbReference type="Pfam" id="PF09443">
    <property type="entry name" value="CFC"/>
    <property type="match status" value="1"/>
</dbReference>
<feature type="domain" description="Cryptic/Cripto CFC" evidence="5">
    <location>
        <begin position="127"/>
        <end position="157"/>
    </location>
</feature>
<evidence type="ECO:0000313" key="6">
    <source>
        <dbReference type="Ensembl" id="ENSPSMP00000019945.1"/>
    </source>
</evidence>
<keyword evidence="1" id="KW-0245">EGF-like domain</keyword>
<dbReference type="Ensembl" id="ENSPSMT00000023127.1">
    <property type="protein sequence ID" value="ENSPSMP00000019945.1"/>
    <property type="gene ID" value="ENSPSMG00000014092.1"/>
</dbReference>
<dbReference type="AlphaFoldDB" id="A0A8C8ZYB8"/>
<reference evidence="6" key="2">
    <citation type="submission" date="2025-09" db="UniProtKB">
        <authorList>
            <consortium name="Ensembl"/>
        </authorList>
    </citation>
    <scope>IDENTIFICATION</scope>
</reference>
<accession>A0A8C8ZYB8</accession>